<organism evidence="2 3">
    <name type="scientific">Homarus americanus</name>
    <name type="common">American lobster</name>
    <dbReference type="NCBI Taxonomy" id="6706"/>
    <lineage>
        <taxon>Eukaryota</taxon>
        <taxon>Metazoa</taxon>
        <taxon>Ecdysozoa</taxon>
        <taxon>Arthropoda</taxon>
        <taxon>Crustacea</taxon>
        <taxon>Multicrustacea</taxon>
        <taxon>Malacostraca</taxon>
        <taxon>Eumalacostraca</taxon>
        <taxon>Eucarida</taxon>
        <taxon>Decapoda</taxon>
        <taxon>Pleocyemata</taxon>
        <taxon>Astacidea</taxon>
        <taxon>Nephropoidea</taxon>
        <taxon>Nephropidae</taxon>
        <taxon>Homarus</taxon>
    </lineage>
</organism>
<dbReference type="EMBL" id="JAHLQT010004633">
    <property type="protein sequence ID" value="KAG7175883.1"/>
    <property type="molecule type" value="Genomic_DNA"/>
</dbReference>
<gene>
    <name evidence="2" type="ORF">Hamer_G009918</name>
</gene>
<comment type="caution">
    <text evidence="2">The sequence shown here is derived from an EMBL/GenBank/DDBJ whole genome shotgun (WGS) entry which is preliminary data.</text>
</comment>
<reference evidence="2" key="1">
    <citation type="journal article" date="2021" name="Sci. Adv.">
        <title>The American lobster genome reveals insights on longevity, neural, and immune adaptations.</title>
        <authorList>
            <person name="Polinski J.M."/>
            <person name="Zimin A.V."/>
            <person name="Clark K.F."/>
            <person name="Kohn A.B."/>
            <person name="Sadowski N."/>
            <person name="Timp W."/>
            <person name="Ptitsyn A."/>
            <person name="Khanna P."/>
            <person name="Romanova D.Y."/>
            <person name="Williams P."/>
            <person name="Greenwood S.J."/>
            <person name="Moroz L.L."/>
            <person name="Walt D.R."/>
            <person name="Bodnar A.G."/>
        </authorList>
    </citation>
    <scope>NUCLEOTIDE SEQUENCE</scope>
    <source>
        <strain evidence="2">GMGI-L3</strain>
    </source>
</reference>
<dbReference type="Proteomes" id="UP000747542">
    <property type="component" value="Unassembled WGS sequence"/>
</dbReference>
<keyword evidence="3" id="KW-1185">Reference proteome</keyword>
<feature type="region of interest" description="Disordered" evidence="1">
    <location>
        <begin position="228"/>
        <end position="304"/>
    </location>
</feature>
<protein>
    <submittedName>
        <fullName evidence="2">Putative oleosin-B6-like</fullName>
    </submittedName>
</protein>
<feature type="compositionally biased region" description="Basic residues" evidence="1">
    <location>
        <begin position="290"/>
        <end position="300"/>
    </location>
</feature>
<accession>A0A8J5NAP1</accession>
<evidence type="ECO:0000313" key="3">
    <source>
        <dbReference type="Proteomes" id="UP000747542"/>
    </source>
</evidence>
<proteinExistence type="predicted"/>
<dbReference type="AlphaFoldDB" id="A0A8J5NAP1"/>
<feature type="non-terminal residue" evidence="2">
    <location>
        <position position="358"/>
    </location>
</feature>
<evidence type="ECO:0000256" key="1">
    <source>
        <dbReference type="SAM" id="MobiDB-lite"/>
    </source>
</evidence>
<sequence length="358" mass="38785">METEEASINAAQGVCQARTGLVLSTSRLGLFPPQWPYRRLSQLVLSELVGVSAPEDKGRDEDVRLPVGVDGVGWTLGSGLTPLSRWSRQAVHCQPGDDACKRCSSSCSSVEPSHLPECCEAYNSCCDEYFQACKKCSSLVSKDLFFPEYCCASFTDCCHLITTFTTAIKPPEPVKISTKNQLKVPTVAAPKPSVFPGLKPSQTADLKPLKASSSQSFFESQAPLPSAQDFSVLDTPGAPAFQPSDSRVPLFESPAPQTPVFQPQAPRAPVVQSPARGSRQRAPSPGRAQARPHQRQQGRRRPTEPSGFLAIAGIFFQLAFMYWLPETHLTSQVSPSSIPPVPSTDDVFRAAVQCTCRT</sequence>
<name>A0A8J5NAP1_HOMAM</name>
<evidence type="ECO:0000313" key="2">
    <source>
        <dbReference type="EMBL" id="KAG7175883.1"/>
    </source>
</evidence>